<dbReference type="AlphaFoldDB" id="A0A9J5X552"/>
<accession>A0A9J5X552</accession>
<dbReference type="Pfam" id="PF03514">
    <property type="entry name" value="GRAS"/>
    <property type="match status" value="1"/>
</dbReference>
<keyword evidence="2" id="KW-0804">Transcription</keyword>
<keyword evidence="1" id="KW-0805">Transcription regulation</keyword>
<proteinExistence type="predicted"/>
<evidence type="ECO:0000256" key="2">
    <source>
        <dbReference type="ARBA" id="ARBA00023163"/>
    </source>
</evidence>
<name>A0A9J5X552_SOLCO</name>
<organism evidence="3 4">
    <name type="scientific">Solanum commersonii</name>
    <name type="common">Commerson's wild potato</name>
    <name type="synonym">Commerson's nightshade</name>
    <dbReference type="NCBI Taxonomy" id="4109"/>
    <lineage>
        <taxon>Eukaryota</taxon>
        <taxon>Viridiplantae</taxon>
        <taxon>Streptophyta</taxon>
        <taxon>Embryophyta</taxon>
        <taxon>Tracheophyta</taxon>
        <taxon>Spermatophyta</taxon>
        <taxon>Magnoliopsida</taxon>
        <taxon>eudicotyledons</taxon>
        <taxon>Gunneridae</taxon>
        <taxon>Pentapetalae</taxon>
        <taxon>asterids</taxon>
        <taxon>lamiids</taxon>
        <taxon>Solanales</taxon>
        <taxon>Solanaceae</taxon>
        <taxon>Solanoideae</taxon>
        <taxon>Solaneae</taxon>
        <taxon>Solanum</taxon>
    </lineage>
</organism>
<dbReference type="Proteomes" id="UP000824120">
    <property type="component" value="Chromosome 10"/>
</dbReference>
<sequence length="101" mass="11538">MNHNGSVFSSRIIEAWHYYSTMFDFLKKSESINPNTLDMVMAKQCLDLMVLEIYNLVACEGTKRIVRHENQLCRVQPGSPDFKYLQTGSHATGLIPKCRGI</sequence>
<evidence type="ECO:0000313" key="3">
    <source>
        <dbReference type="EMBL" id="KAG5582517.1"/>
    </source>
</evidence>
<reference evidence="3 4" key="1">
    <citation type="submission" date="2020-09" db="EMBL/GenBank/DDBJ databases">
        <title>De no assembly of potato wild relative species, Solanum commersonii.</title>
        <authorList>
            <person name="Cho K."/>
        </authorList>
    </citation>
    <scope>NUCLEOTIDE SEQUENCE [LARGE SCALE GENOMIC DNA]</scope>
    <source>
        <strain evidence="3">LZ3.2</strain>
        <tissue evidence="3">Leaf</tissue>
    </source>
</reference>
<comment type="caution">
    <text evidence="3">The sequence shown here is derived from an EMBL/GenBank/DDBJ whole genome shotgun (WGS) entry which is preliminary data.</text>
</comment>
<dbReference type="EMBL" id="JACXVP010000010">
    <property type="protein sequence ID" value="KAG5582517.1"/>
    <property type="molecule type" value="Genomic_DNA"/>
</dbReference>
<keyword evidence="4" id="KW-1185">Reference proteome</keyword>
<evidence type="ECO:0000256" key="1">
    <source>
        <dbReference type="ARBA" id="ARBA00023015"/>
    </source>
</evidence>
<evidence type="ECO:0000313" key="4">
    <source>
        <dbReference type="Proteomes" id="UP000824120"/>
    </source>
</evidence>
<dbReference type="InterPro" id="IPR005202">
    <property type="entry name" value="TF_GRAS"/>
</dbReference>
<gene>
    <name evidence="3" type="ORF">H5410_053144</name>
</gene>
<protein>
    <submittedName>
        <fullName evidence="3">Uncharacterized protein</fullName>
    </submittedName>
</protein>